<comment type="caution">
    <text evidence="1">The sequence shown here is derived from an EMBL/GenBank/DDBJ whole genome shotgun (WGS) entry which is preliminary data.</text>
</comment>
<gene>
    <name evidence="1" type="ORF">LTS18_014758</name>
</gene>
<dbReference type="Proteomes" id="UP001186974">
    <property type="component" value="Unassembled WGS sequence"/>
</dbReference>
<name>A0ACC3DGF7_9PEZI</name>
<dbReference type="EMBL" id="JAWDJW010004789">
    <property type="protein sequence ID" value="KAK3071874.1"/>
    <property type="molecule type" value="Genomic_DNA"/>
</dbReference>
<organism evidence="1 2">
    <name type="scientific">Coniosporium uncinatum</name>
    <dbReference type="NCBI Taxonomy" id="93489"/>
    <lineage>
        <taxon>Eukaryota</taxon>
        <taxon>Fungi</taxon>
        <taxon>Dikarya</taxon>
        <taxon>Ascomycota</taxon>
        <taxon>Pezizomycotina</taxon>
        <taxon>Dothideomycetes</taxon>
        <taxon>Dothideomycetes incertae sedis</taxon>
        <taxon>Coniosporium</taxon>
    </lineage>
</organism>
<evidence type="ECO:0000313" key="2">
    <source>
        <dbReference type="Proteomes" id="UP001186974"/>
    </source>
</evidence>
<feature type="non-terminal residue" evidence="1">
    <location>
        <position position="388"/>
    </location>
</feature>
<accession>A0ACC3DGF7</accession>
<evidence type="ECO:0000313" key="1">
    <source>
        <dbReference type="EMBL" id="KAK3071874.1"/>
    </source>
</evidence>
<protein>
    <submittedName>
        <fullName evidence="1">Uncharacterized protein</fullName>
    </submittedName>
</protein>
<reference evidence="1" key="1">
    <citation type="submission" date="2024-09" db="EMBL/GenBank/DDBJ databases">
        <title>Black Yeasts Isolated from many extreme environments.</title>
        <authorList>
            <person name="Coleine C."/>
            <person name="Stajich J.E."/>
            <person name="Selbmann L."/>
        </authorList>
    </citation>
    <scope>NUCLEOTIDE SEQUENCE</scope>
    <source>
        <strain evidence="1">CCFEE 5737</strain>
    </source>
</reference>
<keyword evidence="2" id="KW-1185">Reference proteome</keyword>
<sequence length="388" mass="41152">EKDATSPKKSPTPPAAQIPNNLIGEADVQTRTKSPAKDDISPGKGPTPTAGQCSTKRSSSSGGQALEKPPASESSSKGSSPQNTKSLAQSSSGSSSKDSTPGKETPTSSRSKSSGRSSSESSGKSTDSDKESPSPPPHKRSLPKKSAWEATAKEKIDRFNSRVKHYTEQLKENGLEQTLNDLRHYAREGIKALEQNLVNPPSGNKEPRGLTQDEINMAIDEVASDEETLMQSAETVGRKLAQLEQGTTPSSPIDRNTPWDWQPMELYEEDFVSGSEDDVFDEESPIGSDEDDDDGDWDDGDNGDRGNGADGGDLNSNDKSGNGDQHGNKASNDTPPDTGEAKSPVKSPRNSRSSRPADGKTATPGVKPSPPSSQKRKHSATLGDAKLI</sequence>
<feature type="non-terminal residue" evidence="1">
    <location>
        <position position="1"/>
    </location>
</feature>
<proteinExistence type="predicted"/>